<evidence type="ECO:0000313" key="2">
    <source>
        <dbReference type="EMBL" id="ADN01165.1"/>
    </source>
</evidence>
<evidence type="ECO:0000256" key="1">
    <source>
        <dbReference type="SAM" id="SignalP"/>
    </source>
</evidence>
<organism evidence="2 3">
    <name type="scientific">Winmispira thermophila (strain ATCC 49972 / DSM 6192 / RI 19.B1)</name>
    <name type="common">Spirochaeta thermophila</name>
    <dbReference type="NCBI Taxonomy" id="665571"/>
    <lineage>
        <taxon>Bacteria</taxon>
        <taxon>Pseudomonadati</taxon>
        <taxon>Spirochaetota</taxon>
        <taxon>Spirochaetia</taxon>
        <taxon>Winmispirales</taxon>
        <taxon>Winmispiraceae</taxon>
        <taxon>Winmispira</taxon>
    </lineage>
</organism>
<dbReference type="Gene3D" id="1.25.40.10">
    <property type="entry name" value="Tetratricopeptide repeat domain"/>
    <property type="match status" value="1"/>
</dbReference>
<dbReference type="PROSITE" id="PS51257">
    <property type="entry name" value="PROKAR_LIPOPROTEIN"/>
    <property type="match status" value="1"/>
</dbReference>
<feature type="signal peptide" evidence="1">
    <location>
        <begin position="1"/>
        <end position="22"/>
    </location>
</feature>
<dbReference type="Proteomes" id="UP000001296">
    <property type="component" value="Chromosome"/>
</dbReference>
<dbReference type="SMART" id="SM00028">
    <property type="entry name" value="TPR"/>
    <property type="match status" value="2"/>
</dbReference>
<evidence type="ECO:0000313" key="3">
    <source>
        <dbReference type="Proteomes" id="UP000001296"/>
    </source>
</evidence>
<accession>E0RNG5</accession>
<dbReference type="SUPFAM" id="SSF48452">
    <property type="entry name" value="TPR-like"/>
    <property type="match status" value="1"/>
</dbReference>
<dbReference type="HOGENOM" id="CLU_120991_1_0_12"/>
<dbReference type="eggNOG" id="ENOG5032BIC">
    <property type="taxonomic scope" value="Bacteria"/>
</dbReference>
<dbReference type="InterPro" id="IPR011990">
    <property type="entry name" value="TPR-like_helical_dom_sf"/>
</dbReference>
<name>E0RNG5_WINT6</name>
<reference evidence="2 3" key="2">
    <citation type="journal article" date="2010" name="J. Bacteriol.">
        <title>Genome sequence of the polysaccharide-degrading, thermophilic anaerobe Spirochaeta thermophila DSM 6192.</title>
        <authorList>
            <person name="Angelov A."/>
            <person name="Liebl S."/>
            <person name="Ballschmiter M."/>
            <person name="Bomeke M."/>
            <person name="Lehmann R."/>
            <person name="Liesegang H."/>
            <person name="Daniel R."/>
            <person name="Liebl W."/>
        </authorList>
    </citation>
    <scope>NUCLEOTIDE SEQUENCE [LARGE SCALE GENOMIC DNA]</scope>
    <source>
        <strain evidence="3">ATCC 49972 / DSM 6192 / RI 19.B1</strain>
    </source>
</reference>
<reference key="1">
    <citation type="submission" date="2009-08" db="EMBL/GenBank/DDBJ databases">
        <title>The genome sequence of Spirochaeta thermophila DSM6192.</title>
        <authorList>
            <person name="Angelov A."/>
            <person name="Mientus M."/>
            <person name="Wittenberg S."/>
            <person name="Lehmann R."/>
            <person name="Liesegang H."/>
            <person name="Daniel R."/>
            <person name="Liebl W."/>
        </authorList>
    </citation>
    <scope>NUCLEOTIDE SEQUENCE</scope>
    <source>
        <strain>DSM 6192</strain>
    </source>
</reference>
<protein>
    <submittedName>
        <fullName evidence="2">Uncharacterized protein</fullName>
    </submittedName>
</protein>
<proteinExistence type="predicted"/>
<keyword evidence="1" id="KW-0732">Signal</keyword>
<sequence length="137" mass="15593">MRRTAFLVGVLVITILSTGACKSTPPEIPEGLSREELFQRAQEAVDRGDEQTALLYYQTVLERYPDDLEGRAAAEYEIAHIYYKQGLYGEAKDLFLTILSYYDTQEGTSLPLWIKVLSEKHLSWIQEKEAEQEAQGS</sequence>
<gene>
    <name evidence="2" type="ordered locus">STHERM_c01910</name>
</gene>
<dbReference type="RefSeq" id="WP_013313006.1">
    <property type="nucleotide sequence ID" value="NC_014484.1"/>
</dbReference>
<feature type="chain" id="PRO_5003139647" evidence="1">
    <location>
        <begin position="23"/>
        <end position="137"/>
    </location>
</feature>
<dbReference type="KEGG" id="sta:STHERM_c01910"/>
<dbReference type="InterPro" id="IPR019734">
    <property type="entry name" value="TPR_rpt"/>
</dbReference>
<dbReference type="PaxDb" id="665571-STHERM_c01910"/>
<dbReference type="AlphaFoldDB" id="E0RNG5"/>
<dbReference type="EMBL" id="CP001698">
    <property type="protein sequence ID" value="ADN01165.1"/>
    <property type="molecule type" value="Genomic_DNA"/>
</dbReference>